<protein>
    <submittedName>
        <fullName evidence="1">Uncharacterized protein</fullName>
    </submittedName>
</protein>
<organism evidence="1 2">
    <name type="scientific">Burkholderia theae</name>
    <dbReference type="NCBI Taxonomy" id="3143496"/>
    <lineage>
        <taxon>Bacteria</taxon>
        <taxon>Pseudomonadati</taxon>
        <taxon>Pseudomonadota</taxon>
        <taxon>Betaproteobacteria</taxon>
        <taxon>Burkholderiales</taxon>
        <taxon>Burkholderiaceae</taxon>
        <taxon>Burkholderia</taxon>
    </lineage>
</organism>
<comment type="caution">
    <text evidence="1">The sequence shown here is derived from an EMBL/GenBank/DDBJ whole genome shotgun (WGS) entry which is preliminary data.</text>
</comment>
<accession>A0ABU9WL60</accession>
<name>A0ABU9WL60_9BURK</name>
<sequence>MKTFFSRANVKKYQITLRKSGKVKESVARHCANARPGAIFACGMLWGQIGH</sequence>
<dbReference type="Proteomes" id="UP001466933">
    <property type="component" value="Unassembled WGS sequence"/>
</dbReference>
<dbReference type="RefSeq" id="WP_164991964.1">
    <property type="nucleotide sequence ID" value="NZ_CP183461.1"/>
</dbReference>
<keyword evidence="2" id="KW-1185">Reference proteome</keyword>
<dbReference type="EMBL" id="JBCPYA010000010">
    <property type="protein sequence ID" value="MEN2472815.1"/>
    <property type="molecule type" value="Genomic_DNA"/>
</dbReference>
<reference evidence="1 2" key="1">
    <citation type="submission" date="2024-05" db="EMBL/GenBank/DDBJ databases">
        <title>Burkholderia sp. Nov. a novel bacteria isolated from rhizosphere soil of Camellia sinensis.</title>
        <authorList>
            <person name="Dong Y."/>
        </authorList>
    </citation>
    <scope>NUCLEOTIDE SEQUENCE [LARGE SCALE GENOMIC DNA]</scope>
    <source>
        <strain evidence="1 2">GS2Y</strain>
    </source>
</reference>
<gene>
    <name evidence="1" type="ORF">VOI36_23170</name>
</gene>
<proteinExistence type="predicted"/>
<evidence type="ECO:0000313" key="2">
    <source>
        <dbReference type="Proteomes" id="UP001466933"/>
    </source>
</evidence>
<evidence type="ECO:0000313" key="1">
    <source>
        <dbReference type="EMBL" id="MEN2472815.1"/>
    </source>
</evidence>